<dbReference type="SUPFAM" id="SSF51735">
    <property type="entry name" value="NAD(P)-binding Rossmann-fold domains"/>
    <property type="match status" value="1"/>
</dbReference>
<dbReference type="Pfam" id="PF13561">
    <property type="entry name" value="adh_short_C2"/>
    <property type="match status" value="1"/>
</dbReference>
<dbReference type="EC" id="1.1.1.-" evidence="3"/>
<dbReference type="PANTHER" id="PTHR42760:SF133">
    <property type="entry name" value="3-OXOACYL-[ACYL-CARRIER-PROTEIN] REDUCTASE"/>
    <property type="match status" value="1"/>
</dbReference>
<dbReference type="EMBL" id="JBHSFN010000005">
    <property type="protein sequence ID" value="MFC4586566.1"/>
    <property type="molecule type" value="Genomic_DNA"/>
</dbReference>
<dbReference type="Gene3D" id="3.40.50.720">
    <property type="entry name" value="NAD(P)-binding Rossmann-like Domain"/>
    <property type="match status" value="1"/>
</dbReference>
<dbReference type="GO" id="GO:0016491">
    <property type="term" value="F:oxidoreductase activity"/>
    <property type="evidence" value="ECO:0007669"/>
    <property type="project" value="UniProtKB-KW"/>
</dbReference>
<dbReference type="CDD" id="cd05233">
    <property type="entry name" value="SDR_c"/>
    <property type="match status" value="1"/>
</dbReference>
<gene>
    <name evidence="3" type="ORF">ACFO8L_10810</name>
</gene>
<dbReference type="PANTHER" id="PTHR42760">
    <property type="entry name" value="SHORT-CHAIN DEHYDROGENASES/REDUCTASES FAMILY MEMBER"/>
    <property type="match status" value="1"/>
</dbReference>
<evidence type="ECO:0000313" key="3">
    <source>
        <dbReference type="EMBL" id="MFC4586566.1"/>
    </source>
</evidence>
<comment type="similarity">
    <text evidence="1">Belongs to the short-chain dehydrogenases/reductases (SDR) family.</text>
</comment>
<organism evidence="3 4">
    <name type="scientific">Sphaerisporangium corydalis</name>
    <dbReference type="NCBI Taxonomy" id="1441875"/>
    <lineage>
        <taxon>Bacteria</taxon>
        <taxon>Bacillati</taxon>
        <taxon>Actinomycetota</taxon>
        <taxon>Actinomycetes</taxon>
        <taxon>Streptosporangiales</taxon>
        <taxon>Streptosporangiaceae</taxon>
        <taxon>Sphaerisporangium</taxon>
    </lineage>
</organism>
<proteinExistence type="inferred from homology"/>
<protein>
    <submittedName>
        <fullName evidence="3">SDR family NAD(P)-dependent oxidoreductase</fullName>
        <ecNumber evidence="3">1.1.1.-</ecNumber>
    </submittedName>
</protein>
<sequence>MDLRLSGKTAVVTGGSKGIGLAVVQTLIAEGMRVVTGSRTVTAALRETGAVPVIADLSTPEGPIELVERALAELGGIDVLVNNVGVGDTDDISKGALLTLLDLPDGAWRHTFDLHFYSALRVTRAALPSLIERRGTVVNVSSAGARLVSAGPADYNVSKAALNALTKVVAEQFGGQGVRAVTVAPGPVRTGVWTDPDGLIARLARENGVTHEEFAEGLLGTLGASTGRISTPEEVARLIAFVASPNNITGAEYLVDGGVIKSA</sequence>
<keyword evidence="2 3" id="KW-0560">Oxidoreductase</keyword>
<dbReference type="InterPro" id="IPR002347">
    <property type="entry name" value="SDR_fam"/>
</dbReference>
<dbReference type="InterPro" id="IPR036291">
    <property type="entry name" value="NAD(P)-bd_dom_sf"/>
</dbReference>
<dbReference type="PRINTS" id="PR00080">
    <property type="entry name" value="SDRFAMILY"/>
</dbReference>
<comment type="caution">
    <text evidence="3">The sequence shown here is derived from an EMBL/GenBank/DDBJ whole genome shotgun (WGS) entry which is preliminary data.</text>
</comment>
<keyword evidence="4" id="KW-1185">Reference proteome</keyword>
<evidence type="ECO:0000313" key="4">
    <source>
        <dbReference type="Proteomes" id="UP001595891"/>
    </source>
</evidence>
<name>A0ABV9EAJ7_9ACTN</name>
<accession>A0ABV9EAJ7</accession>
<dbReference type="PRINTS" id="PR00081">
    <property type="entry name" value="GDHRDH"/>
</dbReference>
<reference evidence="4" key="1">
    <citation type="journal article" date="2019" name="Int. J. Syst. Evol. Microbiol.">
        <title>The Global Catalogue of Microorganisms (GCM) 10K type strain sequencing project: providing services to taxonomists for standard genome sequencing and annotation.</title>
        <authorList>
            <consortium name="The Broad Institute Genomics Platform"/>
            <consortium name="The Broad Institute Genome Sequencing Center for Infectious Disease"/>
            <person name="Wu L."/>
            <person name="Ma J."/>
        </authorList>
    </citation>
    <scope>NUCLEOTIDE SEQUENCE [LARGE SCALE GENOMIC DNA]</scope>
    <source>
        <strain evidence="4">CCUG 49560</strain>
    </source>
</reference>
<evidence type="ECO:0000256" key="1">
    <source>
        <dbReference type="ARBA" id="ARBA00006484"/>
    </source>
</evidence>
<evidence type="ECO:0000256" key="2">
    <source>
        <dbReference type="ARBA" id="ARBA00023002"/>
    </source>
</evidence>
<dbReference type="Proteomes" id="UP001595891">
    <property type="component" value="Unassembled WGS sequence"/>
</dbReference>
<dbReference type="RefSeq" id="WP_262841422.1">
    <property type="nucleotide sequence ID" value="NZ_JANZYP010000005.1"/>
</dbReference>